<dbReference type="Proteomes" id="UP000006462">
    <property type="component" value="Unassembled WGS sequence"/>
</dbReference>
<keyword evidence="2" id="KW-1185">Reference proteome</keyword>
<sequence>MYFMMPPEFEKRFMNISHREIVCVSFNYKTVRRKINQNSCPILKRGTKRCF</sequence>
<gene>
    <name evidence="1" type="ORF">HMPREF7215_0359</name>
</gene>
<evidence type="ECO:0000313" key="1">
    <source>
        <dbReference type="EMBL" id="EFB91268.1"/>
    </source>
</evidence>
<dbReference type="EMBL" id="ADFP01000047">
    <property type="protein sequence ID" value="EFB91268.1"/>
    <property type="molecule type" value="Genomic_DNA"/>
</dbReference>
<name>A0ABP2HVF4_9BACT</name>
<evidence type="ECO:0000313" key="2">
    <source>
        <dbReference type="Proteomes" id="UP000006462"/>
    </source>
</evidence>
<comment type="caution">
    <text evidence="1">The sequence shown here is derived from an EMBL/GenBank/DDBJ whole genome shotgun (WGS) entry which is preliminary data.</text>
</comment>
<proteinExistence type="predicted"/>
<accession>A0ABP2HVF4</accession>
<protein>
    <submittedName>
        <fullName evidence="1">Uncharacterized protein</fullName>
    </submittedName>
</protein>
<reference evidence="1 2" key="1">
    <citation type="submission" date="2009-12" db="EMBL/GenBank/DDBJ databases">
        <authorList>
            <person name="Shrivastava S."/>
            <person name="Madupu R."/>
            <person name="Durkin A.S."/>
            <person name="Torralba M."/>
            <person name="Methe B."/>
            <person name="Sutton G.G."/>
            <person name="Strausberg R.L."/>
            <person name="Nelson K.E."/>
        </authorList>
    </citation>
    <scope>NUCLEOTIDE SEQUENCE [LARGE SCALE GENOMIC DNA]</scope>
    <source>
        <strain evidence="1 2">W5455</strain>
    </source>
</reference>
<organism evidence="1 2">
    <name type="scientific">Pyramidobacter piscolens W5455</name>
    <dbReference type="NCBI Taxonomy" id="352165"/>
    <lineage>
        <taxon>Bacteria</taxon>
        <taxon>Thermotogati</taxon>
        <taxon>Synergistota</taxon>
        <taxon>Synergistia</taxon>
        <taxon>Synergistales</taxon>
        <taxon>Dethiosulfovibrionaceae</taxon>
        <taxon>Pyramidobacter</taxon>
    </lineage>
</organism>